<dbReference type="InterPro" id="IPR036388">
    <property type="entry name" value="WH-like_DNA-bd_sf"/>
</dbReference>
<dbReference type="PANTHER" id="PTHR33164:SF99">
    <property type="entry name" value="MARR FAMILY REGULATORY PROTEIN"/>
    <property type="match status" value="1"/>
</dbReference>
<dbReference type="PANTHER" id="PTHR33164">
    <property type="entry name" value="TRANSCRIPTIONAL REGULATOR, MARR FAMILY"/>
    <property type="match status" value="1"/>
</dbReference>
<dbReference type="InterPro" id="IPR039422">
    <property type="entry name" value="MarR/SlyA-like"/>
</dbReference>
<feature type="domain" description="HTH marR-type" evidence="1">
    <location>
        <begin position="14"/>
        <end position="146"/>
    </location>
</feature>
<dbReference type="SMART" id="SM00347">
    <property type="entry name" value="HTH_MARR"/>
    <property type="match status" value="1"/>
</dbReference>
<dbReference type="PRINTS" id="PR00598">
    <property type="entry name" value="HTHMARR"/>
</dbReference>
<keyword evidence="3" id="KW-1185">Reference proteome</keyword>
<organism evidence="2 3">
    <name type="scientific">Streptomyces siamensis</name>
    <dbReference type="NCBI Taxonomy" id="1274986"/>
    <lineage>
        <taxon>Bacteria</taxon>
        <taxon>Bacillati</taxon>
        <taxon>Actinomycetota</taxon>
        <taxon>Actinomycetes</taxon>
        <taxon>Kitasatosporales</taxon>
        <taxon>Streptomycetaceae</taxon>
        <taxon>Streptomyces</taxon>
    </lineage>
</organism>
<dbReference type="PROSITE" id="PS50995">
    <property type="entry name" value="HTH_MARR_2"/>
    <property type="match status" value="1"/>
</dbReference>
<gene>
    <name evidence="2" type="ORF">GCM10023335_55900</name>
</gene>
<dbReference type="SUPFAM" id="SSF46785">
    <property type="entry name" value="Winged helix' DNA-binding domain"/>
    <property type="match status" value="1"/>
</dbReference>
<dbReference type="Pfam" id="PF01047">
    <property type="entry name" value="MarR"/>
    <property type="match status" value="1"/>
</dbReference>
<dbReference type="Gene3D" id="1.10.10.10">
    <property type="entry name" value="Winged helix-like DNA-binding domain superfamily/Winged helix DNA-binding domain"/>
    <property type="match status" value="1"/>
</dbReference>
<dbReference type="Proteomes" id="UP001501759">
    <property type="component" value="Unassembled WGS sequence"/>
</dbReference>
<sequence>MTADLTGTVEAEPLDRLGFLLARHGAIAYARTEHAFKLCGLTPRQGATLVMLGESGNMSQKGMAEVLEVDPSILCGILNDLENTHLVERRRDPADRRRHIVALTDEGSRVLARAQDAITAVEKELFADFTPEELSTLRSLLARVRTSKSVTTSESVRTPGSDSFCT</sequence>
<proteinExistence type="predicted"/>
<name>A0ABP9J9F0_9ACTN</name>
<dbReference type="InterPro" id="IPR036390">
    <property type="entry name" value="WH_DNA-bd_sf"/>
</dbReference>
<evidence type="ECO:0000313" key="3">
    <source>
        <dbReference type="Proteomes" id="UP001501759"/>
    </source>
</evidence>
<accession>A0ABP9J9F0</accession>
<evidence type="ECO:0000259" key="1">
    <source>
        <dbReference type="PROSITE" id="PS50995"/>
    </source>
</evidence>
<dbReference type="RefSeq" id="WP_345655364.1">
    <property type="nucleotide sequence ID" value="NZ_BAABKB010000023.1"/>
</dbReference>
<protein>
    <submittedName>
        <fullName evidence="2">MarR family winged helix-turn-helix transcriptional regulator</fullName>
    </submittedName>
</protein>
<evidence type="ECO:0000313" key="2">
    <source>
        <dbReference type="EMBL" id="GAA5023280.1"/>
    </source>
</evidence>
<dbReference type="EMBL" id="BAABKB010000023">
    <property type="protein sequence ID" value="GAA5023280.1"/>
    <property type="molecule type" value="Genomic_DNA"/>
</dbReference>
<reference evidence="3" key="1">
    <citation type="journal article" date="2019" name="Int. J. Syst. Evol. Microbiol.">
        <title>The Global Catalogue of Microorganisms (GCM) 10K type strain sequencing project: providing services to taxonomists for standard genome sequencing and annotation.</title>
        <authorList>
            <consortium name="The Broad Institute Genomics Platform"/>
            <consortium name="The Broad Institute Genome Sequencing Center for Infectious Disease"/>
            <person name="Wu L."/>
            <person name="Ma J."/>
        </authorList>
    </citation>
    <scope>NUCLEOTIDE SEQUENCE [LARGE SCALE GENOMIC DNA]</scope>
    <source>
        <strain evidence="3">JCM 18409</strain>
    </source>
</reference>
<comment type="caution">
    <text evidence="2">The sequence shown here is derived from an EMBL/GenBank/DDBJ whole genome shotgun (WGS) entry which is preliminary data.</text>
</comment>
<dbReference type="InterPro" id="IPR000835">
    <property type="entry name" value="HTH_MarR-typ"/>
</dbReference>